<proteinExistence type="predicted"/>
<dbReference type="InParanoid" id="A0A667WWG4"/>
<dbReference type="InterPro" id="IPR035976">
    <property type="entry name" value="Sushi/SCR/CCP_sf"/>
</dbReference>
<dbReference type="SUPFAM" id="SSF57535">
    <property type="entry name" value="Complement control module/SCR domain"/>
    <property type="match status" value="1"/>
</dbReference>
<evidence type="ECO:0000313" key="3">
    <source>
        <dbReference type="Proteomes" id="UP000472263"/>
    </source>
</evidence>
<dbReference type="Proteomes" id="UP000472263">
    <property type="component" value="Chromosome 23"/>
</dbReference>
<protein>
    <recommendedName>
        <fullName evidence="4">Sushi domain-containing protein</fullName>
    </recommendedName>
</protein>
<dbReference type="Ensembl" id="ENSMMDT00005007236.1">
    <property type="protein sequence ID" value="ENSMMDP00005007052.1"/>
    <property type="gene ID" value="ENSMMDG00005003837.1"/>
</dbReference>
<accession>A0A667WWG4</accession>
<dbReference type="AlphaFoldDB" id="A0A667WWG4"/>
<name>A0A667WWG4_9TELE</name>
<reference evidence="2" key="2">
    <citation type="submission" date="2025-08" db="UniProtKB">
        <authorList>
            <consortium name="Ensembl"/>
        </authorList>
    </citation>
    <scope>IDENTIFICATION</scope>
</reference>
<evidence type="ECO:0000256" key="1">
    <source>
        <dbReference type="ARBA" id="ARBA00023157"/>
    </source>
</evidence>
<evidence type="ECO:0008006" key="4">
    <source>
        <dbReference type="Google" id="ProtNLM"/>
    </source>
</evidence>
<reference evidence="2" key="3">
    <citation type="submission" date="2025-09" db="UniProtKB">
        <authorList>
            <consortium name="Ensembl"/>
        </authorList>
    </citation>
    <scope>IDENTIFICATION</scope>
</reference>
<evidence type="ECO:0000313" key="2">
    <source>
        <dbReference type="Ensembl" id="ENSMMDP00005007052.1"/>
    </source>
</evidence>
<keyword evidence="1" id="KW-1015">Disulfide bond</keyword>
<dbReference type="Gene3D" id="2.20.28.230">
    <property type="match status" value="1"/>
</dbReference>
<keyword evidence="3" id="KW-1185">Reference proteome</keyword>
<organism evidence="2 3">
    <name type="scientific">Myripristis murdjan</name>
    <name type="common">pinecone soldierfish</name>
    <dbReference type="NCBI Taxonomy" id="586833"/>
    <lineage>
        <taxon>Eukaryota</taxon>
        <taxon>Metazoa</taxon>
        <taxon>Chordata</taxon>
        <taxon>Craniata</taxon>
        <taxon>Vertebrata</taxon>
        <taxon>Euteleostomi</taxon>
        <taxon>Actinopterygii</taxon>
        <taxon>Neopterygii</taxon>
        <taxon>Teleostei</taxon>
        <taxon>Neoteleostei</taxon>
        <taxon>Acanthomorphata</taxon>
        <taxon>Holocentriformes</taxon>
        <taxon>Holocentridae</taxon>
        <taxon>Myripristis</taxon>
    </lineage>
</organism>
<reference evidence="2" key="1">
    <citation type="submission" date="2019-06" db="EMBL/GenBank/DDBJ databases">
        <authorList>
            <consortium name="Wellcome Sanger Institute Data Sharing"/>
        </authorList>
    </citation>
    <scope>NUCLEOTIDE SEQUENCE [LARGE SCALE GENOMIC DNA]</scope>
</reference>
<sequence length="150" mass="16924">MWNPSVHLFCVSQRHGGWNQRSQIWTHQTKAQISTGLKSIPCFLAQTNLFCLLLFLSSECQCSCSDLPHIPLTEPPPDDCCQNNLYRYKCVDGYIRKPGTSTLAKCIESKWDVSFACIRKSPHVNTQNPVLKSKCCTLHYTSGTLAKITN</sequence>
<dbReference type="GeneTree" id="ENSGT00990000211347"/>